<protein>
    <submittedName>
        <fullName evidence="2">Leucine-rich repeat-containing protein 69</fullName>
    </submittedName>
</protein>
<dbReference type="Proteomes" id="UP000000437">
    <property type="component" value="Chromosome 19"/>
</dbReference>
<name>A0AC58I108_DANRE</name>
<evidence type="ECO:0000313" key="2">
    <source>
        <dbReference type="RefSeq" id="XP_073787894.1"/>
    </source>
</evidence>
<evidence type="ECO:0000313" key="1">
    <source>
        <dbReference type="Proteomes" id="UP000000437"/>
    </source>
</evidence>
<gene>
    <name evidence="2" type="primary">lrrc69</name>
</gene>
<proteinExistence type="predicted"/>
<dbReference type="RefSeq" id="XP_073787894.1">
    <property type="nucleotide sequence ID" value="XM_073931793.1"/>
</dbReference>
<sequence length="371" mass="42292">MANDSIIKALKTKSKSLNLSSTKIIYLPEALEKLTWILVLKLNNNFLSSLPSEFMRLQKLTELNLGNNVLEEVPSVLKHLCCLNKLYLYGNQISYLSAEVLEGLPNLVLLNLNHNKIKVIPSEIKSLCRLQSISITDNHLEQIPAELGLMKSLTEINFTNNKLTQIPQQLCDLSQLRRLYLARNKLTEIPEGVLGWKNLKILDVAGNRLSVFPFDFQFLTLDELFFEGNSLVPFSLMESIQEKEILTLKELSARLILQESTNILSAVYRSLPMYPELQDMLSHWSQCALCSQPFLTTWLECVQFINTRKSLMVHWPEDAAECERQLTPARPSTFVASLLASESLDPETVMCDDRFSKRIDCHILHAAYSFS</sequence>
<reference evidence="2" key="1">
    <citation type="submission" date="2025-08" db="UniProtKB">
        <authorList>
            <consortium name="RefSeq"/>
        </authorList>
    </citation>
    <scope>IDENTIFICATION</scope>
    <source>
        <strain evidence="2">Tuebingen</strain>
        <tissue evidence="2">Fibroblasts and whole tissue</tissue>
    </source>
</reference>
<organism evidence="1 2">
    <name type="scientific">Danio rerio</name>
    <name type="common">Zebrafish</name>
    <name type="synonym">Brachydanio rerio</name>
    <dbReference type="NCBI Taxonomy" id="7955"/>
    <lineage>
        <taxon>Eukaryota</taxon>
        <taxon>Metazoa</taxon>
        <taxon>Chordata</taxon>
        <taxon>Craniata</taxon>
        <taxon>Vertebrata</taxon>
        <taxon>Euteleostomi</taxon>
        <taxon>Actinopterygii</taxon>
        <taxon>Neopterygii</taxon>
        <taxon>Teleostei</taxon>
        <taxon>Ostariophysi</taxon>
        <taxon>Cypriniformes</taxon>
        <taxon>Danionidae</taxon>
        <taxon>Danioninae</taxon>
        <taxon>Danio</taxon>
    </lineage>
</organism>
<keyword evidence="1" id="KW-1185">Reference proteome</keyword>
<accession>A0AC58I108</accession>